<evidence type="ECO:0000313" key="1">
    <source>
        <dbReference type="EMBL" id="TFW16219.1"/>
    </source>
</evidence>
<evidence type="ECO:0000313" key="2">
    <source>
        <dbReference type="Proteomes" id="UP000298438"/>
    </source>
</evidence>
<protein>
    <submittedName>
        <fullName evidence="1">DUF4390 domain-containing protein</fullName>
    </submittedName>
</protein>
<proteinExistence type="predicted"/>
<comment type="caution">
    <text evidence="1">The sequence shown here is derived from an EMBL/GenBank/DDBJ whole genome shotgun (WGS) entry which is preliminary data.</text>
</comment>
<dbReference type="EMBL" id="SPVF01000218">
    <property type="protein sequence ID" value="TFW16219.1"/>
    <property type="molecule type" value="Genomic_DNA"/>
</dbReference>
<organism evidence="1 2">
    <name type="scientific">Zemynaea arenosa</name>
    <dbReference type="NCBI Taxonomy" id="2561931"/>
    <lineage>
        <taxon>Bacteria</taxon>
        <taxon>Pseudomonadati</taxon>
        <taxon>Pseudomonadota</taxon>
        <taxon>Betaproteobacteria</taxon>
        <taxon>Burkholderiales</taxon>
        <taxon>Oxalobacteraceae</taxon>
        <taxon>Telluria group</taxon>
        <taxon>Zemynaea</taxon>
    </lineage>
</organism>
<dbReference type="AlphaFoldDB" id="A0A4Y9S4E6"/>
<gene>
    <name evidence="1" type="ORF">E4L96_16985</name>
</gene>
<dbReference type="OrthoDB" id="5298153at2"/>
<dbReference type="Pfam" id="PF14334">
    <property type="entry name" value="DUF4390"/>
    <property type="match status" value="1"/>
</dbReference>
<sequence length="174" mass="20099">MFACAAPAAAAQDSVEITHAHIDATDDGYRLSAAYAFDLNRGLEEAIQHGVALYFTTEIEIVHPRWYWRDEVMVSKRITARISYDVLTREYAIKYTDSVRQTFNTLDEAIFAIRRPPRWMIAPKGAFKPGENYVVTLKMGMDREYFSKPIQVNSFNNAEWRLNSNTKKFIYKAE</sequence>
<dbReference type="InterPro" id="IPR025500">
    <property type="entry name" value="DUF4390"/>
</dbReference>
<dbReference type="Proteomes" id="UP000298438">
    <property type="component" value="Unassembled WGS sequence"/>
</dbReference>
<reference evidence="1 2" key="1">
    <citation type="submission" date="2019-03" db="EMBL/GenBank/DDBJ databases">
        <title>Draft Genome Sequence of Massilia arenosa sp. nov., a Novel Massilia Species Isolated from a Sandy-loam Maize Soil.</title>
        <authorList>
            <person name="Raths R."/>
            <person name="Peta V."/>
            <person name="Bucking H."/>
        </authorList>
    </citation>
    <scope>NUCLEOTIDE SEQUENCE [LARGE SCALE GENOMIC DNA]</scope>
    <source>
        <strain evidence="1 2">MC02</strain>
    </source>
</reference>
<accession>A0A4Y9S4E6</accession>
<dbReference type="RefSeq" id="WP_135208401.1">
    <property type="nucleotide sequence ID" value="NZ_SPVF01000218.1"/>
</dbReference>
<keyword evidence="2" id="KW-1185">Reference proteome</keyword>
<name>A0A4Y9S4E6_9BURK</name>